<keyword evidence="5" id="KW-0808">Transferase</keyword>
<dbReference type="RefSeq" id="WP_110516084.1">
    <property type="nucleotide sequence ID" value="NZ_PDOF01000001.1"/>
</dbReference>
<comment type="function">
    <text evidence="9">DNA polymerase III is a complex, multichain enzyme responsible for most of the replicative synthesis in bacteria. This DNA polymerase also exhibits 3' to 5' exonuclease activity. The alpha chain is the DNA polymerase.</text>
</comment>
<evidence type="ECO:0000313" key="13">
    <source>
        <dbReference type="Proteomes" id="UP000248066"/>
    </source>
</evidence>
<dbReference type="Pfam" id="PF02811">
    <property type="entry name" value="PHP"/>
    <property type="match status" value="1"/>
</dbReference>
<evidence type="ECO:0000259" key="11">
    <source>
        <dbReference type="SMART" id="SM00481"/>
    </source>
</evidence>
<protein>
    <recommendedName>
        <fullName evidence="4">DNA polymerase III subunit alpha</fullName>
        <ecNumber evidence="3">2.7.7.7</ecNumber>
    </recommendedName>
</protein>
<evidence type="ECO:0000256" key="2">
    <source>
        <dbReference type="ARBA" id="ARBA00009496"/>
    </source>
</evidence>
<dbReference type="EC" id="2.7.7.7" evidence="3"/>
<evidence type="ECO:0000256" key="9">
    <source>
        <dbReference type="ARBA" id="ARBA00025611"/>
    </source>
</evidence>
<accession>A0A2W0H8F9</accession>
<dbReference type="InterPro" id="IPR029460">
    <property type="entry name" value="DNAPol_HHH"/>
</dbReference>
<keyword evidence="7" id="KW-0235">DNA replication</keyword>
<comment type="catalytic activity">
    <reaction evidence="10">
        <text>DNA(n) + a 2'-deoxyribonucleoside 5'-triphosphate = DNA(n+1) + diphosphate</text>
        <dbReference type="Rhea" id="RHEA:22508"/>
        <dbReference type="Rhea" id="RHEA-COMP:17339"/>
        <dbReference type="Rhea" id="RHEA-COMP:17340"/>
        <dbReference type="ChEBI" id="CHEBI:33019"/>
        <dbReference type="ChEBI" id="CHEBI:61560"/>
        <dbReference type="ChEBI" id="CHEBI:173112"/>
        <dbReference type="EC" id="2.7.7.7"/>
    </reaction>
</comment>
<organism evidence="12 13">
    <name type="scientific">Alteribacter lacisalsi</name>
    <dbReference type="NCBI Taxonomy" id="2045244"/>
    <lineage>
        <taxon>Bacteria</taxon>
        <taxon>Bacillati</taxon>
        <taxon>Bacillota</taxon>
        <taxon>Bacilli</taxon>
        <taxon>Bacillales</taxon>
        <taxon>Bacillaceae</taxon>
        <taxon>Alteribacter</taxon>
    </lineage>
</organism>
<dbReference type="InterPro" id="IPR012340">
    <property type="entry name" value="NA-bd_OB-fold"/>
</dbReference>
<dbReference type="GO" id="GO:0008408">
    <property type="term" value="F:3'-5' exonuclease activity"/>
    <property type="evidence" value="ECO:0007669"/>
    <property type="project" value="InterPro"/>
</dbReference>
<evidence type="ECO:0000313" key="12">
    <source>
        <dbReference type="EMBL" id="PYZ97221.1"/>
    </source>
</evidence>
<dbReference type="NCBIfam" id="NF004226">
    <property type="entry name" value="PRK05673.1"/>
    <property type="match status" value="1"/>
</dbReference>
<dbReference type="PANTHER" id="PTHR32294:SF0">
    <property type="entry name" value="DNA POLYMERASE III SUBUNIT ALPHA"/>
    <property type="match status" value="1"/>
</dbReference>
<dbReference type="OrthoDB" id="9803237at2"/>
<keyword evidence="8" id="KW-0239">DNA-directed DNA polymerase</keyword>
<evidence type="ECO:0000256" key="6">
    <source>
        <dbReference type="ARBA" id="ARBA00022695"/>
    </source>
</evidence>
<evidence type="ECO:0000256" key="4">
    <source>
        <dbReference type="ARBA" id="ARBA00019114"/>
    </source>
</evidence>
<evidence type="ECO:0000256" key="1">
    <source>
        <dbReference type="ARBA" id="ARBA00004496"/>
    </source>
</evidence>
<sequence>MSFVHLHVHSEYSFLYGAGKVEALVTAAKNMGMPALALTDLNGMYGAVPFFKACRKEGIKPLLGTELVFKDGEEQFPLVLIARNNQGLKRLMKLTAAAYDQMEKGQPAVSVKKLNEVEKEAVVALSPFEGGPVQTRIDDGDTAGAEKMLAKLKTVFGEDGVYIELQQHERAEEKELLLKLNEWNKSRGGSLPFTASNHVQFLSPQDHQAHMVLRAIGRGETLEELPDRCSSDQFYLKSPEEMRKLFSSWQEACDRTVEIAGMCEAEIRFDGSYFPKYPVPAGKTAAAFLRERCEKGLAERYGQDPDSVVKERLDYELSVITNMKYEDYFLIVWDFMDYAHSQGILTGPGRGSAAGSIVAYVLKITDVDPIKYDLLFERFLNPERVSMPDIDIDFPDDERDRVIQYVAAKYGSDHVAQIITYGTLAAKAAIRDAGRVMGTPQYLVDRMARFIPSRPNITLQEAVNEVPELKKLVDEEEDAGTLFRTARRIEGLPRHTSVHAAGVVISEAPLTDVIPVQTGSGEIRITQYPMGILEEMGLLKMDFLGLRNLSFIKDIVRLVKEDHRKEIDIAAIPFDDSRTFALLSEGDTSGVFQLESSGMKSVLKRLKPTEFEDIVSVNALYRPGPMENIPLYIRRKHGEEKIGYPHEDLKPILDKTYGVLIYQEQIMQIASRMAGFSLGEADLLRRAVSKKNRQALEDGRTSFVRGALKKGYSQKEADLVYDLIVRFAEYGFPRSHAVAYSVIAYQLAFLKANYPASFLTALLSGVLHHQEKMAEYISEAKKKGIGIAGPSVNRSGARFKAEGNAIVIGLKAIKNVGVQAISAILEERRLGPFEDLFDLCARIPARFLPKRALEALIVSGACDEFGMHRAGLLASLDQAMEYGESFRDSEEPALFKDEVAKPDYYDVPPFGEQELLQFEKQVLGFYATNHPVTPYAEVLAQYSRTMISSVQGIEKERSSVRIAGLIESIKVIKTKKGQQMAFAVLSDETGDVEVTFFPETFAKHRHLMDSGALVFIQGKTSLHKGEMKINAEKAGPLESLKKKQEKPMEILYLKLDAEHQDQGYRQRLQRLLKDDPGDIPVVVYDETKQKAFRLDETWQVSGDEGLLTRLGVLLGDKNVVLKQQ</sequence>
<dbReference type="Pfam" id="PF01336">
    <property type="entry name" value="tRNA_anti-codon"/>
    <property type="match status" value="1"/>
</dbReference>
<name>A0A2W0H8F9_9BACI</name>
<dbReference type="GO" id="GO:0003676">
    <property type="term" value="F:nucleic acid binding"/>
    <property type="evidence" value="ECO:0007669"/>
    <property type="project" value="InterPro"/>
</dbReference>
<dbReference type="InterPro" id="IPR016195">
    <property type="entry name" value="Pol/histidinol_Pase-like"/>
</dbReference>
<comment type="similarity">
    <text evidence="2">Belongs to the DNA polymerase type-C family. DnaE subfamily.</text>
</comment>
<dbReference type="EMBL" id="PDOF01000001">
    <property type="protein sequence ID" value="PYZ97221.1"/>
    <property type="molecule type" value="Genomic_DNA"/>
</dbReference>
<gene>
    <name evidence="12" type="ORF">CR205_01050</name>
</gene>
<keyword evidence="13" id="KW-1185">Reference proteome</keyword>
<dbReference type="SUPFAM" id="SSF50249">
    <property type="entry name" value="Nucleic acid-binding proteins"/>
    <property type="match status" value="1"/>
</dbReference>
<evidence type="ECO:0000256" key="5">
    <source>
        <dbReference type="ARBA" id="ARBA00022679"/>
    </source>
</evidence>
<dbReference type="GO" id="GO:0006260">
    <property type="term" value="P:DNA replication"/>
    <property type="evidence" value="ECO:0007669"/>
    <property type="project" value="UniProtKB-KW"/>
</dbReference>
<evidence type="ECO:0000256" key="3">
    <source>
        <dbReference type="ARBA" id="ARBA00012417"/>
    </source>
</evidence>
<dbReference type="Gene3D" id="1.10.10.1600">
    <property type="entry name" value="Bacterial DNA polymerase III alpha subunit, thumb domain"/>
    <property type="match status" value="1"/>
</dbReference>
<dbReference type="Proteomes" id="UP000248066">
    <property type="component" value="Unassembled WGS sequence"/>
</dbReference>
<dbReference type="PANTHER" id="PTHR32294">
    <property type="entry name" value="DNA POLYMERASE III SUBUNIT ALPHA"/>
    <property type="match status" value="1"/>
</dbReference>
<evidence type="ECO:0000256" key="8">
    <source>
        <dbReference type="ARBA" id="ARBA00022932"/>
    </source>
</evidence>
<feature type="domain" description="Polymerase/histidinol phosphatase N-terminal" evidence="11">
    <location>
        <begin position="4"/>
        <end position="71"/>
    </location>
</feature>
<comment type="subcellular location">
    <subcellularLocation>
        <location evidence="1">Cytoplasm</location>
    </subcellularLocation>
</comment>
<dbReference type="InterPro" id="IPR041931">
    <property type="entry name" value="DNA_pol3_alpha_thumb_dom"/>
</dbReference>
<dbReference type="Pfam" id="PF14579">
    <property type="entry name" value="HHH_6"/>
    <property type="match status" value="1"/>
</dbReference>
<dbReference type="SMART" id="SM00481">
    <property type="entry name" value="POLIIIAc"/>
    <property type="match status" value="1"/>
</dbReference>
<evidence type="ECO:0000256" key="10">
    <source>
        <dbReference type="ARBA" id="ARBA00049244"/>
    </source>
</evidence>
<comment type="caution">
    <text evidence="12">The sequence shown here is derived from an EMBL/GenBank/DDBJ whole genome shotgun (WGS) entry which is preliminary data.</text>
</comment>
<dbReference type="InterPro" id="IPR004805">
    <property type="entry name" value="DnaE2/DnaE/PolC"/>
</dbReference>
<dbReference type="InterPro" id="IPR003141">
    <property type="entry name" value="Pol/His_phosphatase_N"/>
</dbReference>
<dbReference type="InterPro" id="IPR011708">
    <property type="entry name" value="DNA_pol3_alpha_NTPase_dom"/>
</dbReference>
<proteinExistence type="inferred from homology"/>
<dbReference type="NCBIfam" id="TIGR00594">
    <property type="entry name" value="polc"/>
    <property type="match status" value="1"/>
</dbReference>
<keyword evidence="6" id="KW-0548">Nucleotidyltransferase</keyword>
<dbReference type="Pfam" id="PF07733">
    <property type="entry name" value="DNA_pol3_alpha"/>
    <property type="match status" value="1"/>
</dbReference>
<dbReference type="SUPFAM" id="SSF89550">
    <property type="entry name" value="PHP domain-like"/>
    <property type="match status" value="1"/>
</dbReference>
<dbReference type="InterPro" id="IPR004365">
    <property type="entry name" value="NA-bd_OB_tRNA"/>
</dbReference>
<dbReference type="GO" id="GO:0003887">
    <property type="term" value="F:DNA-directed DNA polymerase activity"/>
    <property type="evidence" value="ECO:0007669"/>
    <property type="project" value="UniProtKB-KW"/>
</dbReference>
<dbReference type="InterPro" id="IPR004013">
    <property type="entry name" value="PHP_dom"/>
</dbReference>
<dbReference type="Pfam" id="PF17657">
    <property type="entry name" value="DNA_pol3_finger"/>
    <property type="match status" value="1"/>
</dbReference>
<evidence type="ECO:0000256" key="7">
    <source>
        <dbReference type="ARBA" id="ARBA00022705"/>
    </source>
</evidence>
<dbReference type="GO" id="GO:0005737">
    <property type="term" value="C:cytoplasm"/>
    <property type="evidence" value="ECO:0007669"/>
    <property type="project" value="UniProtKB-SubCell"/>
</dbReference>
<dbReference type="CDD" id="cd04485">
    <property type="entry name" value="DnaE_OBF"/>
    <property type="match status" value="1"/>
</dbReference>
<dbReference type="Gene3D" id="2.40.50.140">
    <property type="entry name" value="Nucleic acid-binding proteins"/>
    <property type="match status" value="1"/>
</dbReference>
<reference evidence="12 13" key="1">
    <citation type="submission" date="2017-10" db="EMBL/GenBank/DDBJ databases">
        <title>Bacillus sp. nov., a halophilic bacterium isolated from a Yangshapao Lake.</title>
        <authorList>
            <person name="Wang H."/>
        </authorList>
    </citation>
    <scope>NUCLEOTIDE SEQUENCE [LARGE SCALE GENOMIC DNA]</scope>
    <source>
        <strain evidence="12 13">YSP-3</strain>
    </source>
</reference>
<dbReference type="AlphaFoldDB" id="A0A2W0H8F9"/>
<dbReference type="Gene3D" id="1.10.150.870">
    <property type="match status" value="1"/>
</dbReference>
<dbReference type="InterPro" id="IPR040982">
    <property type="entry name" value="DNA_pol3_finger"/>
</dbReference>
<dbReference type="Gene3D" id="3.20.20.140">
    <property type="entry name" value="Metal-dependent hydrolases"/>
    <property type="match status" value="1"/>
</dbReference>